<protein>
    <recommendedName>
        <fullName evidence="3">Sensory transduction regulator</fullName>
    </recommendedName>
</protein>
<evidence type="ECO:0000313" key="2">
    <source>
        <dbReference type="Proteomes" id="UP000001299"/>
    </source>
</evidence>
<dbReference type="EMBL" id="CP001813">
    <property type="protein sequence ID" value="ADL36450.1"/>
    <property type="molecule type" value="Genomic_DNA"/>
</dbReference>
<accession>E0S4W8</accession>
<dbReference type="RefSeq" id="WP_013283098.1">
    <property type="nucleotide sequence ID" value="NC_014390.1"/>
</dbReference>
<evidence type="ECO:0000313" key="1">
    <source>
        <dbReference type="EMBL" id="ADL36450.1"/>
    </source>
</evidence>
<proteinExistence type="predicted"/>
<keyword evidence="2" id="KW-1185">Reference proteome</keyword>
<name>E0S4W8_BUTPB</name>
<dbReference type="HOGENOM" id="CLU_1851418_0_0_9"/>
<reference evidence="1 2" key="1">
    <citation type="journal article" date="2010" name="PLoS ONE">
        <title>The glycobiome of the rumen bacterium Butyrivibrio proteoclasticus B316(T) highlights adaptation to a polysaccharide-rich environment.</title>
        <authorList>
            <person name="Kelly W.J."/>
            <person name="Leahy S.C."/>
            <person name="Altermann E."/>
            <person name="Yeoman C.J."/>
            <person name="Dunne J.C."/>
            <person name="Kong Z."/>
            <person name="Pacheco D.M."/>
            <person name="Li D."/>
            <person name="Noel S.J."/>
            <person name="Moon C.D."/>
            <person name="Cookson A.L."/>
            <person name="Attwood G.T."/>
        </authorList>
    </citation>
    <scope>NUCLEOTIDE SEQUENCE [LARGE SCALE GENOMIC DNA]</scope>
    <source>
        <strain evidence="2">ATCC 51982 / DSM 14932 / B316</strain>
        <plasmid evidence="2">Plasmid pCY186</plasmid>
    </source>
</reference>
<geneLocation type="plasmid" evidence="1 2">
    <name>pCY186</name>
</geneLocation>
<sequence length="138" mass="16318">MNKIDRIENFYRKLYSDDFILTHGFERFRFEEQKMYACASTLKSRSGREITISFNIHDEEPDEAELVIQFLNKSSVTQLRKVGEELAERFHKDINIYEEPECISMVSYFDIEDAEGIILMFKAVLEEVNRSVLFTVNN</sequence>
<organism evidence="1 2">
    <name type="scientific">Butyrivibrio proteoclasticus (strain ATCC 51982 / DSM 14932 / B316)</name>
    <name type="common">Clostridium proteoclasticum</name>
    <dbReference type="NCBI Taxonomy" id="515622"/>
    <lineage>
        <taxon>Bacteria</taxon>
        <taxon>Bacillati</taxon>
        <taxon>Bacillota</taxon>
        <taxon>Clostridia</taxon>
        <taxon>Lachnospirales</taxon>
        <taxon>Lachnospiraceae</taxon>
        <taxon>Butyrivibrio</taxon>
    </lineage>
</organism>
<dbReference type="KEGG" id="bpb:bpr_IV085"/>
<evidence type="ECO:0008006" key="3">
    <source>
        <dbReference type="Google" id="ProtNLM"/>
    </source>
</evidence>
<keyword evidence="1" id="KW-0614">Plasmid</keyword>
<gene>
    <name evidence="1" type="ordered locus">bpr_IV085</name>
</gene>
<dbReference type="Proteomes" id="UP000001299">
    <property type="component" value="Plasmid pCY186"/>
</dbReference>
<dbReference type="AlphaFoldDB" id="E0S4W8"/>